<organism evidence="5 6">
    <name type="scientific">Terriglobus aquaticus</name>
    <dbReference type="NCBI Taxonomy" id="940139"/>
    <lineage>
        <taxon>Bacteria</taxon>
        <taxon>Pseudomonadati</taxon>
        <taxon>Acidobacteriota</taxon>
        <taxon>Terriglobia</taxon>
        <taxon>Terriglobales</taxon>
        <taxon>Acidobacteriaceae</taxon>
        <taxon>Terriglobus</taxon>
    </lineage>
</organism>
<gene>
    <name evidence="5" type="ORF">ACK2TP_01405</name>
</gene>
<dbReference type="PROSITE" id="PS00671">
    <property type="entry name" value="D_2_HYDROXYACID_DH_3"/>
    <property type="match status" value="1"/>
</dbReference>
<feature type="domain" description="D-isomer specific 2-hydroxyacid dehydrogenase NAD-binding" evidence="4">
    <location>
        <begin position="120"/>
        <end position="294"/>
    </location>
</feature>
<dbReference type="RefSeq" id="WP_263414027.1">
    <property type="nucleotide sequence ID" value="NZ_BAABBH010000001.1"/>
</dbReference>
<dbReference type="EMBL" id="JBJYXY010000001">
    <property type="protein sequence ID" value="MFN2974409.1"/>
    <property type="molecule type" value="Genomic_DNA"/>
</dbReference>
<dbReference type="PANTHER" id="PTHR10996:SF283">
    <property type="entry name" value="GLYOXYLATE_HYDROXYPYRUVATE REDUCTASE B"/>
    <property type="match status" value="1"/>
</dbReference>
<evidence type="ECO:0000259" key="4">
    <source>
        <dbReference type="Pfam" id="PF02826"/>
    </source>
</evidence>
<dbReference type="Proteomes" id="UP001634747">
    <property type="component" value="Unassembled WGS sequence"/>
</dbReference>
<comment type="caution">
    <text evidence="5">The sequence shown here is derived from an EMBL/GenBank/DDBJ whole genome shotgun (WGS) entry which is preliminary data.</text>
</comment>
<dbReference type="SUPFAM" id="SSF51735">
    <property type="entry name" value="NAD(P)-binding Rossmann-fold domains"/>
    <property type="match status" value="1"/>
</dbReference>
<dbReference type="Pfam" id="PF02826">
    <property type="entry name" value="2-Hacid_dh_C"/>
    <property type="match status" value="1"/>
</dbReference>
<dbReference type="CDD" id="cd12172">
    <property type="entry name" value="PGDH_like_2"/>
    <property type="match status" value="1"/>
</dbReference>
<name>A0ABW9KIH5_9BACT</name>
<evidence type="ECO:0000313" key="5">
    <source>
        <dbReference type="EMBL" id="MFN2974409.1"/>
    </source>
</evidence>
<dbReference type="PANTHER" id="PTHR10996">
    <property type="entry name" value="2-HYDROXYACID DEHYDROGENASE-RELATED"/>
    <property type="match status" value="1"/>
</dbReference>
<dbReference type="InterPro" id="IPR050223">
    <property type="entry name" value="D-isomer_2-hydroxyacid_DH"/>
</dbReference>
<comment type="similarity">
    <text evidence="2">Belongs to the D-isomer specific 2-hydroxyacid dehydrogenase family.</text>
</comment>
<evidence type="ECO:0000256" key="1">
    <source>
        <dbReference type="ARBA" id="ARBA00023002"/>
    </source>
</evidence>
<protein>
    <submittedName>
        <fullName evidence="5">2-hydroxyacid dehydrogenase</fullName>
    </submittedName>
</protein>
<dbReference type="Pfam" id="PF00389">
    <property type="entry name" value="2-Hacid_dh"/>
    <property type="match status" value="1"/>
</dbReference>
<sequence length="335" mass="35712">MIQSASASRILVISDSLHTLPEAVAILRDSGSDITWVHALTPWHELSPEHKAALHDADAVVMGRVMGIDAAALTLAPRLRVIALHTSGSDNVDLEAASARGILVTNVKGVNAEQCAEFAMGLMLDVVRQIRRGDRAIRAGLWAAQTQTSMDVVGSTIGVIGLGQIAQAFVVRARAFGARILVHTRTHDESLASRLGFEYASLDDVLRNSDIVNLFAALTPETRHMIGARELALMKPSAYLINIARGELIDETALFQALQEQRIAGAGLDVFETEPLFDSPLFALDNVTLTPHQAGLTIGGKTGAAVRAATNALEVLRGSVPKDTINATSVVHRST</sequence>
<evidence type="ECO:0000313" key="6">
    <source>
        <dbReference type="Proteomes" id="UP001634747"/>
    </source>
</evidence>
<dbReference type="InterPro" id="IPR006139">
    <property type="entry name" value="D-isomer_2_OHA_DH_cat_dom"/>
</dbReference>
<keyword evidence="6" id="KW-1185">Reference proteome</keyword>
<dbReference type="InterPro" id="IPR036291">
    <property type="entry name" value="NAD(P)-bd_dom_sf"/>
</dbReference>
<dbReference type="SUPFAM" id="SSF52283">
    <property type="entry name" value="Formate/glycerate dehydrogenase catalytic domain-like"/>
    <property type="match status" value="1"/>
</dbReference>
<dbReference type="Gene3D" id="3.40.50.720">
    <property type="entry name" value="NAD(P)-binding Rossmann-like Domain"/>
    <property type="match status" value="2"/>
</dbReference>
<evidence type="ECO:0000259" key="3">
    <source>
        <dbReference type="Pfam" id="PF00389"/>
    </source>
</evidence>
<proteinExistence type="inferred from homology"/>
<feature type="domain" description="D-isomer specific 2-hydroxyacid dehydrogenase catalytic" evidence="3">
    <location>
        <begin position="13"/>
        <end position="326"/>
    </location>
</feature>
<dbReference type="InterPro" id="IPR006140">
    <property type="entry name" value="D-isomer_DH_NAD-bd"/>
</dbReference>
<dbReference type="InterPro" id="IPR029753">
    <property type="entry name" value="D-isomer_DH_CS"/>
</dbReference>
<accession>A0ABW9KIH5</accession>
<evidence type="ECO:0000256" key="2">
    <source>
        <dbReference type="RuleBase" id="RU003719"/>
    </source>
</evidence>
<reference evidence="5 6" key="1">
    <citation type="submission" date="2024-12" db="EMBL/GenBank/DDBJ databases">
        <authorList>
            <person name="Lee Y."/>
        </authorList>
    </citation>
    <scope>NUCLEOTIDE SEQUENCE [LARGE SCALE GENOMIC DNA]</scope>
    <source>
        <strain evidence="5 6">03SUJ4</strain>
    </source>
</reference>
<keyword evidence="1 2" id="KW-0560">Oxidoreductase</keyword>